<name>A0A151U4L0_CAJCA</name>
<reference evidence="1 2" key="1">
    <citation type="journal article" date="2012" name="Nat. Biotechnol.">
        <title>Draft genome sequence of pigeonpea (Cajanus cajan), an orphan legume crop of resource-poor farmers.</title>
        <authorList>
            <person name="Varshney R.K."/>
            <person name="Chen W."/>
            <person name="Li Y."/>
            <person name="Bharti A.K."/>
            <person name="Saxena R.K."/>
            <person name="Schlueter J.A."/>
            <person name="Donoghue M.T."/>
            <person name="Azam S."/>
            <person name="Fan G."/>
            <person name="Whaley A.M."/>
            <person name="Farmer A.D."/>
            <person name="Sheridan J."/>
            <person name="Iwata A."/>
            <person name="Tuteja R."/>
            <person name="Penmetsa R.V."/>
            <person name="Wu W."/>
            <person name="Upadhyaya H.D."/>
            <person name="Yang S.P."/>
            <person name="Shah T."/>
            <person name="Saxena K.B."/>
            <person name="Michael T."/>
            <person name="McCombie W.R."/>
            <person name="Yang B."/>
            <person name="Zhang G."/>
            <person name="Yang H."/>
            <person name="Wang J."/>
            <person name="Spillane C."/>
            <person name="Cook D.R."/>
            <person name="May G.D."/>
            <person name="Xu X."/>
            <person name="Jackson S.A."/>
        </authorList>
    </citation>
    <scope>NUCLEOTIDE SEQUENCE [LARGE SCALE GENOMIC DNA]</scope>
    <source>
        <strain evidence="2">cv. Asha</strain>
    </source>
</reference>
<dbReference type="AlphaFoldDB" id="A0A151U4L0"/>
<evidence type="ECO:0000313" key="1">
    <source>
        <dbReference type="EMBL" id="KYP74211.1"/>
    </source>
</evidence>
<keyword evidence="2" id="KW-1185">Reference proteome</keyword>
<accession>A0A151U4L0</accession>
<sequence>MTNSFKVSLTFSKAPISSNVTPISVGGITSARSFFSNSFSVTTSWRNNSKNTGDNSIIKP</sequence>
<protein>
    <submittedName>
        <fullName evidence="1">Uncharacterized protein</fullName>
    </submittedName>
</protein>
<evidence type="ECO:0000313" key="2">
    <source>
        <dbReference type="Proteomes" id="UP000075243"/>
    </source>
</evidence>
<gene>
    <name evidence="1" type="ORF">KK1_006879</name>
</gene>
<proteinExistence type="predicted"/>
<dbReference type="Proteomes" id="UP000075243">
    <property type="component" value="Chromosome 2"/>
</dbReference>
<dbReference type="Gramene" id="C.cajan_06692.t">
    <property type="protein sequence ID" value="C.cajan_06692.t.cds1"/>
    <property type="gene ID" value="C.cajan_06692"/>
</dbReference>
<dbReference type="EMBL" id="CM003604">
    <property type="protein sequence ID" value="KYP74211.1"/>
    <property type="molecule type" value="Genomic_DNA"/>
</dbReference>
<organism evidence="1 2">
    <name type="scientific">Cajanus cajan</name>
    <name type="common">Pigeon pea</name>
    <name type="synonym">Cajanus indicus</name>
    <dbReference type="NCBI Taxonomy" id="3821"/>
    <lineage>
        <taxon>Eukaryota</taxon>
        <taxon>Viridiplantae</taxon>
        <taxon>Streptophyta</taxon>
        <taxon>Embryophyta</taxon>
        <taxon>Tracheophyta</taxon>
        <taxon>Spermatophyta</taxon>
        <taxon>Magnoliopsida</taxon>
        <taxon>eudicotyledons</taxon>
        <taxon>Gunneridae</taxon>
        <taxon>Pentapetalae</taxon>
        <taxon>rosids</taxon>
        <taxon>fabids</taxon>
        <taxon>Fabales</taxon>
        <taxon>Fabaceae</taxon>
        <taxon>Papilionoideae</taxon>
        <taxon>50 kb inversion clade</taxon>
        <taxon>NPAAA clade</taxon>
        <taxon>indigoferoid/millettioid clade</taxon>
        <taxon>Phaseoleae</taxon>
        <taxon>Cajanus</taxon>
    </lineage>
</organism>